<evidence type="ECO:0000256" key="1">
    <source>
        <dbReference type="ARBA" id="ARBA00010574"/>
    </source>
</evidence>
<dbReference type="GO" id="GO:0043023">
    <property type="term" value="F:ribosomal large subunit binding"/>
    <property type="evidence" value="ECO:0007669"/>
    <property type="project" value="TreeGrafter"/>
</dbReference>
<dbReference type="InterPro" id="IPR004394">
    <property type="entry name" value="Iojap/RsfS/C7orf30"/>
</dbReference>
<dbReference type="SUPFAM" id="SSF81301">
    <property type="entry name" value="Nucleotidyltransferase"/>
    <property type="match status" value="1"/>
</dbReference>
<sequence length="86" mass="9516">MVVASGTSTRHVFALADHVRTQVKAQGLSPIGTEGESGSDWVLLDYGDVVVHLMLPDTRGFYDLEGLWDDRLSSVVQLTRERQTDL</sequence>
<dbReference type="PANTHER" id="PTHR21043">
    <property type="entry name" value="IOJAP SUPERFAMILY ORTHOLOG"/>
    <property type="match status" value="1"/>
</dbReference>
<name>A0A381RX62_9ZZZZ</name>
<proteinExistence type="inferred from homology"/>
<dbReference type="Pfam" id="PF02410">
    <property type="entry name" value="RsfS"/>
    <property type="match status" value="1"/>
</dbReference>
<evidence type="ECO:0000313" key="2">
    <source>
        <dbReference type="EMBL" id="SUZ93513.1"/>
    </source>
</evidence>
<dbReference type="EMBL" id="UINC01002153">
    <property type="protein sequence ID" value="SUZ93513.1"/>
    <property type="molecule type" value="Genomic_DNA"/>
</dbReference>
<protein>
    <recommendedName>
        <fullName evidence="3">Ribosome silencing factor</fullName>
    </recommendedName>
</protein>
<evidence type="ECO:0008006" key="3">
    <source>
        <dbReference type="Google" id="ProtNLM"/>
    </source>
</evidence>
<dbReference type="AlphaFoldDB" id="A0A381RX62"/>
<dbReference type="NCBIfam" id="TIGR00090">
    <property type="entry name" value="rsfS_iojap_ybeB"/>
    <property type="match status" value="1"/>
</dbReference>
<dbReference type="Gene3D" id="3.30.460.10">
    <property type="entry name" value="Beta Polymerase, domain 2"/>
    <property type="match status" value="1"/>
</dbReference>
<dbReference type="GO" id="GO:0017148">
    <property type="term" value="P:negative regulation of translation"/>
    <property type="evidence" value="ECO:0007669"/>
    <property type="project" value="TreeGrafter"/>
</dbReference>
<gene>
    <name evidence="2" type="ORF">METZ01_LOCUS46367</name>
</gene>
<dbReference type="PANTHER" id="PTHR21043:SF0">
    <property type="entry name" value="MITOCHONDRIAL ASSEMBLY OF RIBOSOMAL LARGE SUBUNIT PROTEIN 1"/>
    <property type="match status" value="1"/>
</dbReference>
<accession>A0A381RX62</accession>
<reference evidence="2" key="1">
    <citation type="submission" date="2018-05" db="EMBL/GenBank/DDBJ databases">
        <authorList>
            <person name="Lanie J.A."/>
            <person name="Ng W.-L."/>
            <person name="Kazmierczak K.M."/>
            <person name="Andrzejewski T.M."/>
            <person name="Davidsen T.M."/>
            <person name="Wayne K.J."/>
            <person name="Tettelin H."/>
            <person name="Glass J.I."/>
            <person name="Rusch D."/>
            <person name="Podicherti R."/>
            <person name="Tsui H.-C.T."/>
            <person name="Winkler M.E."/>
        </authorList>
    </citation>
    <scope>NUCLEOTIDE SEQUENCE</scope>
</reference>
<dbReference type="GO" id="GO:0090071">
    <property type="term" value="P:negative regulation of ribosome biogenesis"/>
    <property type="evidence" value="ECO:0007669"/>
    <property type="project" value="TreeGrafter"/>
</dbReference>
<dbReference type="InterPro" id="IPR043519">
    <property type="entry name" value="NT_sf"/>
</dbReference>
<organism evidence="2">
    <name type="scientific">marine metagenome</name>
    <dbReference type="NCBI Taxonomy" id="408172"/>
    <lineage>
        <taxon>unclassified sequences</taxon>
        <taxon>metagenomes</taxon>
        <taxon>ecological metagenomes</taxon>
    </lineage>
</organism>
<comment type="similarity">
    <text evidence="1">Belongs to the Iojap/RsfS family.</text>
</comment>